<feature type="region of interest" description="Disordered" evidence="1">
    <location>
        <begin position="17"/>
        <end position="52"/>
    </location>
</feature>
<sequence>MPCARAVALAPARAPCATKPRANRRRAKPLARANEGDGLREALSAAQQAPDNVTERDFSNYYKVLNSQSPEEAQEVVDAMSASGELTEGVVEAALATMQTAESKGERPEIVQALKGVFEYLLESYQRANAPAELSVIDAVVAKLNALEESDDDAKAEENVVLECVREANMDVKAFEQSLDGFLVAMEEQDAQFDAQVREMREKGVAPEQAEQIEQLVYMRANAKAQMLCIRDITQRISA</sequence>
<dbReference type="Proteomes" id="UP000001568">
    <property type="component" value="Chromosome 2"/>
</dbReference>
<dbReference type="OMA" id="MLCIRDI"/>
<dbReference type="AlphaFoldDB" id="A4RTH2"/>
<dbReference type="RefSeq" id="XP_001416076.1">
    <property type="nucleotide sequence ID" value="XM_001416039.1"/>
</dbReference>
<protein>
    <submittedName>
        <fullName evidence="2">Uncharacterized protein</fullName>
    </submittedName>
</protein>
<gene>
    <name evidence="2" type="ORF">OSTLU_14107</name>
</gene>
<evidence type="ECO:0000256" key="1">
    <source>
        <dbReference type="SAM" id="MobiDB-lite"/>
    </source>
</evidence>
<dbReference type="HOGENOM" id="CLU_1084106_0_0_1"/>
<dbReference type="GeneID" id="5000350"/>
<evidence type="ECO:0000313" key="2">
    <source>
        <dbReference type="EMBL" id="ABO94368.1"/>
    </source>
</evidence>
<dbReference type="Gramene" id="ABO94368">
    <property type="protein sequence ID" value="ABO94368"/>
    <property type="gene ID" value="OSTLU_14107"/>
</dbReference>
<proteinExistence type="predicted"/>
<evidence type="ECO:0000313" key="3">
    <source>
        <dbReference type="Proteomes" id="UP000001568"/>
    </source>
</evidence>
<keyword evidence="3" id="KW-1185">Reference proteome</keyword>
<dbReference type="OrthoDB" id="497854at2759"/>
<dbReference type="KEGG" id="olu:OSTLU_14107"/>
<reference evidence="2 3" key="1">
    <citation type="journal article" date="2007" name="Proc. Natl. Acad. Sci. U.S.A.">
        <title>The tiny eukaryote Ostreococcus provides genomic insights into the paradox of plankton speciation.</title>
        <authorList>
            <person name="Palenik B."/>
            <person name="Grimwood J."/>
            <person name="Aerts A."/>
            <person name="Rouze P."/>
            <person name="Salamov A."/>
            <person name="Putnam N."/>
            <person name="Dupont C."/>
            <person name="Jorgensen R."/>
            <person name="Derelle E."/>
            <person name="Rombauts S."/>
            <person name="Zhou K."/>
            <person name="Otillar R."/>
            <person name="Merchant S.S."/>
            <person name="Podell S."/>
            <person name="Gaasterland T."/>
            <person name="Napoli C."/>
            <person name="Gendler K."/>
            <person name="Manuell A."/>
            <person name="Tai V."/>
            <person name="Vallon O."/>
            <person name="Piganeau G."/>
            <person name="Jancek S."/>
            <person name="Heijde M."/>
            <person name="Jabbari K."/>
            <person name="Bowler C."/>
            <person name="Lohr M."/>
            <person name="Robbens S."/>
            <person name="Werner G."/>
            <person name="Dubchak I."/>
            <person name="Pazour G.J."/>
            <person name="Ren Q."/>
            <person name="Paulsen I."/>
            <person name="Delwiche C."/>
            <person name="Schmutz J."/>
            <person name="Rokhsar D."/>
            <person name="Van de Peer Y."/>
            <person name="Moreau H."/>
            <person name="Grigoriev I.V."/>
        </authorList>
    </citation>
    <scope>NUCLEOTIDE SEQUENCE [LARGE SCALE GENOMIC DNA]</scope>
    <source>
        <strain evidence="2 3">CCE9901</strain>
    </source>
</reference>
<accession>A4RTH2</accession>
<organism evidence="2 3">
    <name type="scientific">Ostreococcus lucimarinus (strain CCE9901)</name>
    <dbReference type="NCBI Taxonomy" id="436017"/>
    <lineage>
        <taxon>Eukaryota</taxon>
        <taxon>Viridiplantae</taxon>
        <taxon>Chlorophyta</taxon>
        <taxon>Mamiellophyceae</taxon>
        <taxon>Mamiellales</taxon>
        <taxon>Bathycoccaceae</taxon>
        <taxon>Ostreococcus</taxon>
    </lineage>
</organism>
<name>A4RTH2_OSTLU</name>
<dbReference type="EMBL" id="CP000582">
    <property type="protein sequence ID" value="ABO94368.1"/>
    <property type="molecule type" value="Genomic_DNA"/>
</dbReference>